<reference evidence="2 3" key="1">
    <citation type="journal article" date="2018" name="Nat. Ecol. Evol.">
        <title>Shark genomes provide insights into elasmobranch evolution and the origin of vertebrates.</title>
        <authorList>
            <person name="Hara Y"/>
            <person name="Yamaguchi K"/>
            <person name="Onimaru K"/>
            <person name="Kadota M"/>
            <person name="Koyanagi M"/>
            <person name="Keeley SD"/>
            <person name="Tatsumi K"/>
            <person name="Tanaka K"/>
            <person name="Motone F"/>
            <person name="Kageyama Y"/>
            <person name="Nozu R"/>
            <person name="Adachi N"/>
            <person name="Nishimura O"/>
            <person name="Nakagawa R"/>
            <person name="Tanegashima C"/>
            <person name="Kiyatake I"/>
            <person name="Matsumoto R"/>
            <person name="Murakumo K"/>
            <person name="Nishida K"/>
            <person name="Terakita A"/>
            <person name="Kuratani S"/>
            <person name="Sato K"/>
            <person name="Hyodo S Kuraku.S."/>
        </authorList>
    </citation>
    <scope>NUCLEOTIDE SEQUENCE [LARGE SCALE GENOMIC DNA]</scope>
</reference>
<dbReference type="EMBL" id="BFAA01021305">
    <property type="protein sequence ID" value="GCB81111.1"/>
    <property type="molecule type" value="Genomic_DNA"/>
</dbReference>
<evidence type="ECO:0000313" key="3">
    <source>
        <dbReference type="Proteomes" id="UP000288216"/>
    </source>
</evidence>
<evidence type="ECO:0000256" key="1">
    <source>
        <dbReference type="SAM" id="MobiDB-lite"/>
    </source>
</evidence>
<dbReference type="Proteomes" id="UP000288216">
    <property type="component" value="Unassembled WGS sequence"/>
</dbReference>
<comment type="caution">
    <text evidence="2">The sequence shown here is derived from an EMBL/GenBank/DDBJ whole genome shotgun (WGS) entry which is preliminary data.</text>
</comment>
<keyword evidence="3" id="KW-1185">Reference proteome</keyword>
<feature type="compositionally biased region" description="Low complexity" evidence="1">
    <location>
        <begin position="59"/>
        <end position="75"/>
    </location>
</feature>
<feature type="compositionally biased region" description="Polar residues" evidence="1">
    <location>
        <begin position="107"/>
        <end position="116"/>
    </location>
</feature>
<protein>
    <submittedName>
        <fullName evidence="2">Uncharacterized protein</fullName>
    </submittedName>
</protein>
<name>A0A401Q6X3_SCYTO</name>
<feature type="region of interest" description="Disordered" evidence="1">
    <location>
        <begin position="107"/>
        <end position="142"/>
    </location>
</feature>
<proteinExistence type="predicted"/>
<feature type="region of interest" description="Disordered" evidence="1">
    <location>
        <begin position="35"/>
        <end position="84"/>
    </location>
</feature>
<sequence length="142" mass="15717">MHSSHGSGRSGASRLLEDNWEKIFNGNKTAYEEYLRASRSHHTSSSQSDGSEARRISETSRSSSSRSAASESSHSTGGVWHDGTYRSDAELEELLKAELGESYATWLSHSDPGVQSDQRERRQKAAGQSSRRRTRKRASGTK</sequence>
<feature type="compositionally biased region" description="Basic residues" evidence="1">
    <location>
        <begin position="130"/>
        <end position="142"/>
    </location>
</feature>
<dbReference type="AlphaFoldDB" id="A0A401Q6X3"/>
<gene>
    <name evidence="2" type="ORF">scyTo_0022121</name>
</gene>
<evidence type="ECO:0000313" key="2">
    <source>
        <dbReference type="EMBL" id="GCB81111.1"/>
    </source>
</evidence>
<accession>A0A401Q6X3</accession>
<organism evidence="2 3">
    <name type="scientific">Scyliorhinus torazame</name>
    <name type="common">Cloudy catshark</name>
    <name type="synonym">Catulus torazame</name>
    <dbReference type="NCBI Taxonomy" id="75743"/>
    <lineage>
        <taxon>Eukaryota</taxon>
        <taxon>Metazoa</taxon>
        <taxon>Chordata</taxon>
        <taxon>Craniata</taxon>
        <taxon>Vertebrata</taxon>
        <taxon>Chondrichthyes</taxon>
        <taxon>Elasmobranchii</taxon>
        <taxon>Galeomorphii</taxon>
        <taxon>Galeoidea</taxon>
        <taxon>Carcharhiniformes</taxon>
        <taxon>Scyliorhinidae</taxon>
        <taxon>Scyliorhinus</taxon>
    </lineage>
</organism>